<dbReference type="Proteomes" id="UP000008793">
    <property type="component" value="Chromosome"/>
</dbReference>
<keyword evidence="2" id="KW-1185">Reference proteome</keyword>
<dbReference type="InterPro" id="IPR010263">
    <property type="entry name" value="T6SS_TssK"/>
</dbReference>
<dbReference type="EMBL" id="FP236843">
    <property type="protein sequence ID" value="CAX58109.1"/>
    <property type="molecule type" value="Genomic_DNA"/>
</dbReference>
<evidence type="ECO:0000313" key="1">
    <source>
        <dbReference type="EMBL" id="CAX58109.1"/>
    </source>
</evidence>
<protein>
    <submittedName>
        <fullName evidence="1">Conserved uncharacterized protein</fullName>
    </submittedName>
</protein>
<dbReference type="KEGG" id="ebi:EbC_05780"/>
<gene>
    <name evidence="1" type="ordered locus">EbC_05780</name>
</gene>
<evidence type="ECO:0000313" key="2">
    <source>
        <dbReference type="Proteomes" id="UP000008793"/>
    </source>
</evidence>
<dbReference type="PANTHER" id="PTHR35566:SF1">
    <property type="entry name" value="TYPE VI SECRETION SYSTEM BASEPLATE COMPONENT TSSK1"/>
    <property type="match status" value="1"/>
</dbReference>
<dbReference type="AlphaFoldDB" id="D8MMQ2"/>
<dbReference type="STRING" id="634500.EbC_05780"/>
<dbReference type="eggNOG" id="COG3522">
    <property type="taxonomic scope" value="Bacteria"/>
</dbReference>
<dbReference type="GeneID" id="90510585"/>
<accession>D8MMQ2</accession>
<dbReference type="Pfam" id="PF05936">
    <property type="entry name" value="T6SS_VasE"/>
    <property type="match status" value="1"/>
</dbReference>
<dbReference type="RefSeq" id="WP_013200614.1">
    <property type="nucleotide sequence ID" value="NC_014306.1"/>
</dbReference>
<sequence>MNKAEKVVWTEGMFLRPHHFQQAESYQQSALRNWGLTQRPYLWGFLDYEIDEAMLRQGKVALSSASGLLPDGTFFSFRDARNGPPPLAIPDNHVNELVVLALPARRNGREEVIFSESADSLARYVTFEQEVDDFNALSVGGAAVQFGKLRLRLMLESELSAEWTAMATLRITEKRSDNQVRLDENFIPPMLNCVAHSKLYEYLSGMHGLLQQRSQEIGQRLQQPGRFNSADMVDFMLLALVNHHVGHVSHLKDLPLLHPEQLFSTWLAFATELATYTPQRFPDSELPTYDHDDLAFCFGKLMLMLRQGLSQVMEENAVQLMLTERSHGLNVATVTETSMVREFGFVLAVRANVPGEALQTHFPAQMKIAPVTKIRDLVQLQLPGMVLRPLPVAPPQIPWHTGYSYFELEKGSELWQEMEKSGTFALHLAGDFPGLKMEFWAIRNHSV</sequence>
<organism evidence="2">
    <name type="scientific">Erwinia billingiae (strain Eb661)</name>
    <dbReference type="NCBI Taxonomy" id="634500"/>
    <lineage>
        <taxon>Bacteria</taxon>
        <taxon>Pseudomonadati</taxon>
        <taxon>Pseudomonadota</taxon>
        <taxon>Gammaproteobacteria</taxon>
        <taxon>Enterobacterales</taxon>
        <taxon>Erwiniaceae</taxon>
        <taxon>Erwinia</taxon>
    </lineage>
</organism>
<dbReference type="NCBIfam" id="TIGR03353">
    <property type="entry name" value="VI_chp_4"/>
    <property type="match status" value="1"/>
</dbReference>
<dbReference type="PANTHER" id="PTHR35566">
    <property type="entry name" value="BLR3599 PROTEIN"/>
    <property type="match status" value="1"/>
</dbReference>
<reference evidence="1 2" key="1">
    <citation type="journal article" date="2010" name="BMC Genomics">
        <title>Genome comparison of the epiphytic bacteria Erwinia billingiae and E. tasmaniensis with the pear pathogen E. pyrifoliae.</title>
        <authorList>
            <person name="Kube M."/>
            <person name="Migdoll A.M."/>
            <person name="Gehring I."/>
            <person name="Heitmann K."/>
            <person name="Mayer Y."/>
            <person name="Kuhl H."/>
            <person name="Knaust F."/>
            <person name="Geider K."/>
            <person name="Reinhardt R."/>
        </authorList>
    </citation>
    <scope>NUCLEOTIDE SEQUENCE [LARGE SCALE GENOMIC DNA]</scope>
    <source>
        <strain evidence="1 2">Eb661</strain>
    </source>
</reference>
<proteinExistence type="predicted"/>
<name>D8MMQ2_ERWBE</name>
<dbReference type="HOGENOM" id="CLU_031690_3_0_6"/>